<feature type="binding site" evidence="3">
    <location>
        <position position="40"/>
    </location>
    <ligand>
        <name>Zn(2+)</name>
        <dbReference type="ChEBI" id="CHEBI:29105"/>
    </ligand>
</feature>
<keyword evidence="3" id="KW-0862">Zinc</keyword>
<sequence length="189" mass="20000">MEGNQRWVSGNLHHPDRDPNRRQLVAQTQKPFGSILSCIDSRVPPELLFDTGLGDLYVMRTGGEADGPVVTGSVEYGPLTSGTPLIVVLGHQRCGAVKAAYTSLRDGKPLPGNLQAIVRSLRPAYAQAVRKGGPDPVETMARVQVTLLTADLRSDGVLAPLVSRGSLAVVGAFYSLDTGKVEVLTSAPS</sequence>
<dbReference type="AlphaFoldDB" id="A0A4Z0HG81"/>
<proteinExistence type="inferred from homology"/>
<dbReference type="GO" id="GO:0008270">
    <property type="term" value="F:zinc ion binding"/>
    <property type="evidence" value="ECO:0007669"/>
    <property type="project" value="InterPro"/>
</dbReference>
<evidence type="ECO:0000256" key="2">
    <source>
        <dbReference type="ARBA" id="ARBA00024993"/>
    </source>
</evidence>
<dbReference type="InterPro" id="IPR036874">
    <property type="entry name" value="Carbonic_anhydrase_sf"/>
</dbReference>
<evidence type="ECO:0000313" key="5">
    <source>
        <dbReference type="EMBL" id="TGB18996.1"/>
    </source>
</evidence>
<dbReference type="Proteomes" id="UP000297948">
    <property type="component" value="Unassembled WGS sequence"/>
</dbReference>
<feature type="binding site" evidence="3">
    <location>
        <position position="91"/>
    </location>
    <ligand>
        <name>Zn(2+)</name>
        <dbReference type="ChEBI" id="CHEBI:29105"/>
    </ligand>
</feature>
<dbReference type="Pfam" id="PF00484">
    <property type="entry name" value="Pro_CA"/>
    <property type="match status" value="1"/>
</dbReference>
<protein>
    <submittedName>
        <fullName evidence="5">Carbonic anhydrase</fullName>
    </submittedName>
</protein>
<dbReference type="PANTHER" id="PTHR11002:SF79">
    <property type="entry name" value="CARBONIC ANHYDRASE 2"/>
    <property type="match status" value="1"/>
</dbReference>
<dbReference type="Gene3D" id="3.40.1050.10">
    <property type="entry name" value="Carbonic anhydrase"/>
    <property type="match status" value="1"/>
</dbReference>
<keyword evidence="3" id="KW-0479">Metal-binding</keyword>
<reference evidence="5 6" key="1">
    <citation type="submission" date="2019-03" db="EMBL/GenBank/DDBJ databases">
        <authorList>
            <person name="Gonzalez-Pimentel J.L."/>
        </authorList>
    </citation>
    <scope>NUCLEOTIDE SEQUENCE [LARGE SCALE GENOMIC DNA]</scope>
    <source>
        <strain evidence="5 6">JCM 31289</strain>
    </source>
</reference>
<evidence type="ECO:0000256" key="1">
    <source>
        <dbReference type="ARBA" id="ARBA00006217"/>
    </source>
</evidence>
<comment type="function">
    <text evidence="2">Catalyzes the reversible hydration of carbon dioxide to form bicarbonate.</text>
</comment>
<name>A0A4Z0HG81_9ACTN</name>
<keyword evidence="6" id="KW-1185">Reference proteome</keyword>
<evidence type="ECO:0000313" key="6">
    <source>
        <dbReference type="Proteomes" id="UP000297948"/>
    </source>
</evidence>
<dbReference type="OrthoDB" id="9797527at2"/>
<evidence type="ECO:0000256" key="4">
    <source>
        <dbReference type="SAM" id="MobiDB-lite"/>
    </source>
</evidence>
<dbReference type="GO" id="GO:0004089">
    <property type="term" value="F:carbonate dehydratase activity"/>
    <property type="evidence" value="ECO:0007669"/>
    <property type="project" value="InterPro"/>
</dbReference>
<feature type="binding site" evidence="3">
    <location>
        <position position="94"/>
    </location>
    <ligand>
        <name>Zn(2+)</name>
        <dbReference type="ChEBI" id="CHEBI:29105"/>
    </ligand>
</feature>
<accession>A0A4Z0HG81</accession>
<dbReference type="SMART" id="SM00947">
    <property type="entry name" value="Pro_CA"/>
    <property type="match status" value="1"/>
</dbReference>
<comment type="similarity">
    <text evidence="1">Belongs to the beta-class carbonic anhydrase family.</text>
</comment>
<dbReference type="PANTHER" id="PTHR11002">
    <property type="entry name" value="CARBONIC ANHYDRASE"/>
    <property type="match status" value="1"/>
</dbReference>
<organism evidence="5 6">
    <name type="scientific">Streptomyces palmae</name>
    <dbReference type="NCBI Taxonomy" id="1701085"/>
    <lineage>
        <taxon>Bacteria</taxon>
        <taxon>Bacillati</taxon>
        <taxon>Actinomycetota</taxon>
        <taxon>Actinomycetes</taxon>
        <taxon>Kitasatosporales</taxon>
        <taxon>Streptomycetaceae</taxon>
        <taxon>Streptomyces</taxon>
    </lineage>
</organism>
<dbReference type="SUPFAM" id="SSF53056">
    <property type="entry name" value="beta-carbonic anhydrase, cab"/>
    <property type="match status" value="1"/>
</dbReference>
<comment type="cofactor">
    <cofactor evidence="3">
        <name>Zn(2+)</name>
        <dbReference type="ChEBI" id="CHEBI:29105"/>
    </cofactor>
    <text evidence="3">Binds 1 zinc ion per subunit.</text>
</comment>
<dbReference type="EMBL" id="SRID01000004">
    <property type="protein sequence ID" value="TGB18996.1"/>
    <property type="molecule type" value="Genomic_DNA"/>
</dbReference>
<comment type="caution">
    <text evidence="5">The sequence shown here is derived from an EMBL/GenBank/DDBJ whole genome shotgun (WGS) entry which is preliminary data.</text>
</comment>
<evidence type="ECO:0000256" key="3">
    <source>
        <dbReference type="PIRSR" id="PIRSR601765-1"/>
    </source>
</evidence>
<gene>
    <name evidence="5" type="ORF">E4099_01160</name>
</gene>
<dbReference type="InterPro" id="IPR001765">
    <property type="entry name" value="Carbonic_anhydrase"/>
</dbReference>
<feature type="binding site" evidence="3">
    <location>
        <position position="38"/>
    </location>
    <ligand>
        <name>Zn(2+)</name>
        <dbReference type="ChEBI" id="CHEBI:29105"/>
    </ligand>
</feature>
<feature type="region of interest" description="Disordered" evidence="4">
    <location>
        <begin position="1"/>
        <end position="20"/>
    </location>
</feature>